<evidence type="ECO:0000256" key="2">
    <source>
        <dbReference type="ARBA" id="ARBA00022638"/>
    </source>
</evidence>
<keyword evidence="2" id="KW-0081">Bacteriolytic enzyme</keyword>
<name>A0A1B9P0T6_ALILO</name>
<dbReference type="Gene3D" id="1.10.530.40">
    <property type="match status" value="1"/>
</dbReference>
<evidence type="ECO:0000313" key="5">
    <source>
        <dbReference type="Proteomes" id="UP000093523"/>
    </source>
</evidence>
<dbReference type="STRING" id="688.A6E04_08665"/>
<dbReference type="InterPro" id="IPR036366">
    <property type="entry name" value="PGBDSf"/>
</dbReference>
<keyword evidence="1" id="KW-0929">Antimicrobial</keyword>
<dbReference type="Gene3D" id="3.10.350.10">
    <property type="entry name" value="LysM domain"/>
    <property type="match status" value="1"/>
</dbReference>
<organism evidence="4 5">
    <name type="scientific">Aliivibrio logei</name>
    <name type="common">Vibrio logei</name>
    <dbReference type="NCBI Taxonomy" id="688"/>
    <lineage>
        <taxon>Bacteria</taxon>
        <taxon>Pseudomonadati</taxon>
        <taxon>Pseudomonadota</taxon>
        <taxon>Gammaproteobacteria</taxon>
        <taxon>Vibrionales</taxon>
        <taxon>Vibrionaceae</taxon>
        <taxon>Aliivibrio</taxon>
    </lineage>
</organism>
<dbReference type="AlphaFoldDB" id="A0A1B9P0T6"/>
<dbReference type="InterPro" id="IPR036365">
    <property type="entry name" value="PGBD-like_sf"/>
</dbReference>
<dbReference type="InterPro" id="IPR018392">
    <property type="entry name" value="LysM"/>
</dbReference>
<dbReference type="InterPro" id="IPR023346">
    <property type="entry name" value="Lysozyme-like_dom_sf"/>
</dbReference>
<evidence type="ECO:0000259" key="3">
    <source>
        <dbReference type="PROSITE" id="PS51782"/>
    </source>
</evidence>
<feature type="domain" description="LysM" evidence="3">
    <location>
        <begin position="280"/>
        <end position="325"/>
    </location>
</feature>
<accession>A0A1B9P0T6</accession>
<dbReference type="SUPFAM" id="SSF47090">
    <property type="entry name" value="PGBD-like"/>
    <property type="match status" value="1"/>
</dbReference>
<dbReference type="InterPro" id="IPR036779">
    <property type="entry name" value="LysM_dom_sf"/>
</dbReference>
<dbReference type="GO" id="GO:0003796">
    <property type="term" value="F:lysozyme activity"/>
    <property type="evidence" value="ECO:0007669"/>
    <property type="project" value="InterPro"/>
</dbReference>
<evidence type="ECO:0000313" key="4">
    <source>
        <dbReference type="EMBL" id="OCH21921.1"/>
    </source>
</evidence>
<dbReference type="Pfam" id="PF16754">
    <property type="entry name" value="Pesticin"/>
    <property type="match status" value="1"/>
</dbReference>
<reference evidence="4 5" key="1">
    <citation type="submission" date="2016-06" db="EMBL/GenBank/DDBJ databases">
        <authorList>
            <person name="Kjaerup R.B."/>
            <person name="Dalgaard T.S."/>
            <person name="Juul-Madsen H.R."/>
        </authorList>
    </citation>
    <scope>NUCLEOTIDE SEQUENCE [LARGE SCALE GENOMIC DNA]</scope>
    <source>
        <strain evidence="4 5">1S159</strain>
    </source>
</reference>
<gene>
    <name evidence="4" type="ORF">A6E04_08665</name>
</gene>
<sequence>MKAWDEKLEKFVEPVDDTKSKFVNAYFPWNEELAKATKVDVPHYEPVKEKQAKAAVFEYSIEIACAQDELNTYQVGVFSLGKTKEEGNISTWNKTQNEKGFTLFTASVDVDEPKVLSREFFISSGSAMVFDDVKPVKQGVAHATESFVPIKPSIQVYERLSWPKVGFFYHFIDDELINEYQLAGGDKWSFKVTQSKGKVLSNELLSEHEYGFILLPWKINNTVVARQHLLYTKEKITQEQLSEINAAWLDDNARCLNPDEIVNARSEKALEREKKENGRVTYIVQSGDELGLIARKQGVEYDSLLTLNPQIINPDLIQVGDEILIKEENQNHDEVTSHICKINPKTGQCETWENIAVQHGMTAKELFDLNSNNPEHKNGALALGDELLLNQQQTVGVDESYRNAQSPADLTEDKLTFPFCNVWSVIEKNHTELAYVPVQEEKAIKNNTAIVNVKSVLLQSKLLAQSEILESIAQGKKEVIKKGAKGDEVKLIQEALLKMKFDLGSAGADGDFGSGTESAIKTFQSTYTPTNEVHPDYKVGSADGVVGKNTLLALDETVVGIWVYETQCELQIDHHFIQKLEGVETKGYVPFPDKSQSGVTIGTGFDLGARTLSDLKKMGLSKSLIDKFTPYLSLKKYDAVNKLEEIPLTITNEELNTLSLLVKQSETDKLVTLYNKSSSKVKFECLPSQAQTVIASVAYQYGNLSTETPKFWKQAIQQNWTGMHKNLLNFYDDYSTRRKTEATLLKGLL</sequence>
<dbReference type="PROSITE" id="PS51782">
    <property type="entry name" value="LYSM"/>
    <property type="match status" value="1"/>
</dbReference>
<protein>
    <recommendedName>
        <fullName evidence="3">LysM domain-containing protein</fullName>
    </recommendedName>
</protein>
<dbReference type="Proteomes" id="UP000093523">
    <property type="component" value="Unassembled WGS sequence"/>
</dbReference>
<comment type="caution">
    <text evidence="4">The sequence shown here is derived from an EMBL/GenBank/DDBJ whole genome shotgun (WGS) entry which is preliminary data.</text>
</comment>
<dbReference type="InterPro" id="IPR002477">
    <property type="entry name" value="Peptidoglycan-bd-like"/>
</dbReference>
<dbReference type="GO" id="GO:0031640">
    <property type="term" value="P:killing of cells of another organism"/>
    <property type="evidence" value="ECO:0007669"/>
    <property type="project" value="UniProtKB-KW"/>
</dbReference>
<dbReference type="InterPro" id="IPR023347">
    <property type="entry name" value="Lysozyme_dom_sf"/>
</dbReference>
<dbReference type="Pfam" id="PF01476">
    <property type="entry name" value="LysM"/>
    <property type="match status" value="1"/>
</dbReference>
<dbReference type="GO" id="GO:0042742">
    <property type="term" value="P:defense response to bacterium"/>
    <property type="evidence" value="ECO:0007669"/>
    <property type="project" value="UniProtKB-KW"/>
</dbReference>
<dbReference type="InterPro" id="IPR031922">
    <property type="entry name" value="Pesticin_C"/>
</dbReference>
<dbReference type="SMART" id="SM00257">
    <property type="entry name" value="LysM"/>
    <property type="match status" value="2"/>
</dbReference>
<proteinExistence type="predicted"/>
<dbReference type="SUPFAM" id="SSF53955">
    <property type="entry name" value="Lysozyme-like"/>
    <property type="match status" value="1"/>
</dbReference>
<dbReference type="Gene3D" id="1.10.101.10">
    <property type="entry name" value="PGBD-like superfamily/PGBD"/>
    <property type="match status" value="1"/>
</dbReference>
<dbReference type="Pfam" id="PF01471">
    <property type="entry name" value="PG_binding_1"/>
    <property type="match status" value="1"/>
</dbReference>
<dbReference type="CDD" id="cd20709">
    <property type="entry name" value="MIX_V"/>
    <property type="match status" value="1"/>
</dbReference>
<dbReference type="RefSeq" id="WP_065610548.1">
    <property type="nucleotide sequence ID" value="NZ_CAWMPN010000008.1"/>
</dbReference>
<dbReference type="SUPFAM" id="SSF54106">
    <property type="entry name" value="LysM domain"/>
    <property type="match status" value="1"/>
</dbReference>
<dbReference type="OrthoDB" id="5815268at2"/>
<dbReference type="EMBL" id="MAJU01000008">
    <property type="protein sequence ID" value="OCH21921.1"/>
    <property type="molecule type" value="Genomic_DNA"/>
</dbReference>
<evidence type="ECO:0000256" key="1">
    <source>
        <dbReference type="ARBA" id="ARBA00022529"/>
    </source>
</evidence>
<dbReference type="CDD" id="cd00118">
    <property type="entry name" value="LysM"/>
    <property type="match status" value="1"/>
</dbReference>
<dbReference type="CDD" id="cd16902">
    <property type="entry name" value="pesticin_lyz"/>
    <property type="match status" value="1"/>
</dbReference>